<name>A0ABD0WNK8_UMBPY</name>
<gene>
    <name evidence="1" type="ORF">UPYG_G00278630</name>
</gene>
<accession>A0ABD0WNK8</accession>
<dbReference type="Proteomes" id="UP001557470">
    <property type="component" value="Unassembled WGS sequence"/>
</dbReference>
<evidence type="ECO:0000313" key="1">
    <source>
        <dbReference type="EMBL" id="KAL0965242.1"/>
    </source>
</evidence>
<protein>
    <submittedName>
        <fullName evidence="1">Uncharacterized protein</fullName>
    </submittedName>
</protein>
<comment type="caution">
    <text evidence="1">The sequence shown here is derived from an EMBL/GenBank/DDBJ whole genome shotgun (WGS) entry which is preliminary data.</text>
</comment>
<evidence type="ECO:0000313" key="2">
    <source>
        <dbReference type="Proteomes" id="UP001557470"/>
    </source>
</evidence>
<sequence length="79" mass="8998">MDCKMFPEKAAHDNLVGCNMLPEFQTNLRFPYAMSKVRCLILRSSVSHTSGPVRGMVASLQSGGMIFIHTDLSAHWWWR</sequence>
<organism evidence="1 2">
    <name type="scientific">Umbra pygmaea</name>
    <name type="common">Eastern mudminnow</name>
    <dbReference type="NCBI Taxonomy" id="75934"/>
    <lineage>
        <taxon>Eukaryota</taxon>
        <taxon>Metazoa</taxon>
        <taxon>Chordata</taxon>
        <taxon>Craniata</taxon>
        <taxon>Vertebrata</taxon>
        <taxon>Euteleostomi</taxon>
        <taxon>Actinopterygii</taxon>
        <taxon>Neopterygii</taxon>
        <taxon>Teleostei</taxon>
        <taxon>Protacanthopterygii</taxon>
        <taxon>Esociformes</taxon>
        <taxon>Umbridae</taxon>
        <taxon>Umbra</taxon>
    </lineage>
</organism>
<keyword evidence="2" id="KW-1185">Reference proteome</keyword>
<dbReference type="EMBL" id="JAGEUA010000009">
    <property type="protein sequence ID" value="KAL0965242.1"/>
    <property type="molecule type" value="Genomic_DNA"/>
</dbReference>
<dbReference type="AlphaFoldDB" id="A0ABD0WNK8"/>
<proteinExistence type="predicted"/>
<reference evidence="1 2" key="1">
    <citation type="submission" date="2024-06" db="EMBL/GenBank/DDBJ databases">
        <authorList>
            <person name="Pan Q."/>
            <person name="Wen M."/>
            <person name="Jouanno E."/>
            <person name="Zahm M."/>
            <person name="Klopp C."/>
            <person name="Cabau C."/>
            <person name="Louis A."/>
            <person name="Berthelot C."/>
            <person name="Parey E."/>
            <person name="Roest Crollius H."/>
            <person name="Montfort J."/>
            <person name="Robinson-Rechavi M."/>
            <person name="Bouchez O."/>
            <person name="Lampietro C."/>
            <person name="Lopez Roques C."/>
            <person name="Donnadieu C."/>
            <person name="Postlethwait J."/>
            <person name="Bobe J."/>
            <person name="Verreycken H."/>
            <person name="Guiguen Y."/>
        </authorList>
    </citation>
    <scope>NUCLEOTIDE SEQUENCE [LARGE SCALE GENOMIC DNA]</scope>
    <source>
        <strain evidence="1">Up_M1</strain>
        <tissue evidence="1">Testis</tissue>
    </source>
</reference>